<dbReference type="AlphaFoldDB" id="A0A077ZZ46"/>
<gene>
    <name evidence="2" type="primary">Contig3345.g3579</name>
    <name evidence="2" type="ORF">STYLEM_3825</name>
</gene>
<feature type="region of interest" description="Disordered" evidence="1">
    <location>
        <begin position="99"/>
        <end position="124"/>
    </location>
</feature>
<protein>
    <submittedName>
        <fullName evidence="2">Uncharacterized protein</fullName>
    </submittedName>
</protein>
<proteinExistence type="predicted"/>
<evidence type="ECO:0000256" key="1">
    <source>
        <dbReference type="SAM" id="MobiDB-lite"/>
    </source>
</evidence>
<evidence type="ECO:0000313" key="3">
    <source>
        <dbReference type="Proteomes" id="UP000039865"/>
    </source>
</evidence>
<feature type="compositionally biased region" description="Low complexity" evidence="1">
    <location>
        <begin position="211"/>
        <end position="221"/>
    </location>
</feature>
<feature type="compositionally biased region" description="Polar residues" evidence="1">
    <location>
        <begin position="582"/>
        <end position="597"/>
    </location>
</feature>
<feature type="region of interest" description="Disordered" evidence="1">
    <location>
        <begin position="635"/>
        <end position="663"/>
    </location>
</feature>
<accession>A0A077ZZ46</accession>
<dbReference type="Proteomes" id="UP000039865">
    <property type="component" value="Unassembled WGS sequence"/>
</dbReference>
<dbReference type="EMBL" id="CCKQ01003705">
    <property type="protein sequence ID" value="CDW74842.1"/>
    <property type="molecule type" value="Genomic_DNA"/>
</dbReference>
<feature type="compositionally biased region" description="Polar residues" evidence="1">
    <location>
        <begin position="222"/>
        <end position="266"/>
    </location>
</feature>
<feature type="region of interest" description="Disordered" evidence="1">
    <location>
        <begin position="211"/>
        <end position="294"/>
    </location>
</feature>
<sequence>MFRKQSAKKVSDIKTPGTPVTPTPYLIKLDDAVQTIKQFKLLCSDSESGEREKIKAARIVYKLHMQSKMDKQKNAKDQLQFSMTDLINKYSNKISLKKRNSITRQKRASPISKKDSTIRANKKNTTLQLYPTSEMNLKQYNIKKNQNEDIQSVSNQYHLGQTQIQLTIDTTSLKNQQTQAQSSLKQYNQAFSGSNEYDKASTFTSKKYSVSSSYKQQQQQQLRIQNASRNDSARESTSNLRGSNLEKQSNGTKMVTFEGQKNYSSNRPSFAFSREERSRSVRRPSPNTQVNNKNSLFVSPISPLEIVKNKILRMRAKKDSKKKIIKYDRENSHEFLNIIQNKIKEQNSHTLDQSLRFKSLLQKKRYVRNIKLDTSTMCLNSNNASLMISPTNSVFINQKLNKTLFMDKSFDQQKDKNSQQRSISPNRSSYMAKINYDLSQRKIRTIRVRSERVSQDQMMQMQQKNIQMISNDILKQNVIFNMSNKQTGNNFGMNTIQNKTMTPINKNRRYSKQGQDSTPKQFFPQKIENDIEIIDAQLDSAIDLNSQKNLTPLSSDANIKKDATSQVQKKIVFSNINDFSNLNRGLSVKPNPQSENTQSNLESEEQLLLHSENKLKLQKEIQAFVLRVSQNQANSTSDLQKVSQKNEDKLSEKKMKDESTTTQPYSAFQTNTQLLSQYNFSVSDINQRQNNPDIVQQLDRCNVDQMGKLQDQRMKQHQQQQNMLSMKYQPDRRVIFSAQQQMRPRVNPSDNFMNLSNNEMKKWRMESNQMLKNVVRNYTSQRDRKGQRQFFTSVY</sequence>
<feature type="region of interest" description="Disordered" evidence="1">
    <location>
        <begin position="582"/>
        <end position="605"/>
    </location>
</feature>
<evidence type="ECO:0000313" key="2">
    <source>
        <dbReference type="EMBL" id="CDW74842.1"/>
    </source>
</evidence>
<dbReference type="InParanoid" id="A0A077ZZ46"/>
<keyword evidence="3" id="KW-1185">Reference proteome</keyword>
<reference evidence="2 3" key="1">
    <citation type="submission" date="2014-06" db="EMBL/GenBank/DDBJ databases">
        <authorList>
            <person name="Swart Estienne"/>
        </authorList>
    </citation>
    <scope>NUCLEOTIDE SEQUENCE [LARGE SCALE GENOMIC DNA]</scope>
    <source>
        <strain evidence="2 3">130c</strain>
    </source>
</reference>
<feature type="compositionally biased region" description="Basic and acidic residues" evidence="1">
    <location>
        <begin position="644"/>
        <end position="659"/>
    </location>
</feature>
<organism evidence="2 3">
    <name type="scientific">Stylonychia lemnae</name>
    <name type="common">Ciliate</name>
    <dbReference type="NCBI Taxonomy" id="5949"/>
    <lineage>
        <taxon>Eukaryota</taxon>
        <taxon>Sar</taxon>
        <taxon>Alveolata</taxon>
        <taxon>Ciliophora</taxon>
        <taxon>Intramacronucleata</taxon>
        <taxon>Spirotrichea</taxon>
        <taxon>Stichotrichia</taxon>
        <taxon>Sporadotrichida</taxon>
        <taxon>Oxytrichidae</taxon>
        <taxon>Stylonychinae</taxon>
        <taxon>Stylonychia</taxon>
    </lineage>
</organism>
<name>A0A077ZZ46_STYLE</name>